<feature type="domain" description="AMP-dependent synthetase/ligase" evidence="14">
    <location>
        <begin position="91"/>
        <end position="510"/>
    </location>
</feature>
<keyword evidence="13" id="KW-0443">Lipid metabolism</keyword>
<dbReference type="InterPro" id="IPR000873">
    <property type="entry name" value="AMP-dep_synth/lig_dom"/>
</dbReference>
<dbReference type="STRING" id="50429.A0A2B4SW88"/>
<evidence type="ECO:0000259" key="14">
    <source>
        <dbReference type="Pfam" id="PF00501"/>
    </source>
</evidence>
<comment type="catalytic activity">
    <reaction evidence="9">
        <text>15-hydroxy-(5Z,8Z,11Z,13E)-eicosatetraenoate + ATP + CoA = 15-hydroxy-(5Z,8Z,11Z,13E)-eicosatetraenoyl-CoA + AMP + diphosphate</text>
        <dbReference type="Rhea" id="RHEA:52116"/>
        <dbReference type="ChEBI" id="CHEBI:30616"/>
        <dbReference type="ChEBI" id="CHEBI:33019"/>
        <dbReference type="ChEBI" id="CHEBI:57287"/>
        <dbReference type="ChEBI" id="CHEBI:78832"/>
        <dbReference type="ChEBI" id="CHEBI:136409"/>
        <dbReference type="ChEBI" id="CHEBI:456215"/>
    </reaction>
    <physiologicalReaction direction="left-to-right" evidence="9">
        <dbReference type="Rhea" id="RHEA:52117"/>
    </physiologicalReaction>
</comment>
<comment type="catalytic activity">
    <reaction evidence="12">
        <text>hexadecanoate + ATP + CoA = hexadecanoyl-CoA + AMP + diphosphate</text>
        <dbReference type="Rhea" id="RHEA:30751"/>
        <dbReference type="ChEBI" id="CHEBI:7896"/>
        <dbReference type="ChEBI" id="CHEBI:30616"/>
        <dbReference type="ChEBI" id="CHEBI:33019"/>
        <dbReference type="ChEBI" id="CHEBI:57287"/>
        <dbReference type="ChEBI" id="CHEBI:57379"/>
        <dbReference type="ChEBI" id="CHEBI:456215"/>
    </reaction>
    <physiologicalReaction direction="left-to-right" evidence="12">
        <dbReference type="Rhea" id="RHEA:30752"/>
    </physiologicalReaction>
</comment>
<dbReference type="PANTHER" id="PTHR43272:SF107">
    <property type="entry name" value="LONG-CHAIN-FATTY-ACID--COA LIGASE 5"/>
    <property type="match status" value="1"/>
</dbReference>
<name>A0A2B4SW88_STYPI</name>
<dbReference type="GO" id="GO:0016020">
    <property type="term" value="C:membrane"/>
    <property type="evidence" value="ECO:0007669"/>
    <property type="project" value="TreeGrafter"/>
</dbReference>
<protein>
    <recommendedName>
        <fullName evidence="13">Long-chain-fatty-acid--CoA ligase</fullName>
        <ecNumber evidence="13">6.2.1.3</ecNumber>
    </recommendedName>
</protein>
<evidence type="ECO:0000313" key="16">
    <source>
        <dbReference type="Proteomes" id="UP000225706"/>
    </source>
</evidence>
<evidence type="ECO:0000256" key="12">
    <source>
        <dbReference type="ARBA" id="ARBA00049139"/>
    </source>
</evidence>
<comment type="function">
    <text evidence="13">Catalyzes the conversion of long-chain fatty acids to their active form acyl-CoAs for both synthesis of cellular lipids, and degradation via beta-oxidation.</text>
</comment>
<dbReference type="GO" id="GO:0005783">
    <property type="term" value="C:endoplasmic reticulum"/>
    <property type="evidence" value="ECO:0007669"/>
    <property type="project" value="TreeGrafter"/>
</dbReference>
<evidence type="ECO:0000313" key="15">
    <source>
        <dbReference type="EMBL" id="PFX32832.1"/>
    </source>
</evidence>
<organism evidence="15 16">
    <name type="scientific">Stylophora pistillata</name>
    <name type="common">Smooth cauliflower coral</name>
    <dbReference type="NCBI Taxonomy" id="50429"/>
    <lineage>
        <taxon>Eukaryota</taxon>
        <taxon>Metazoa</taxon>
        <taxon>Cnidaria</taxon>
        <taxon>Anthozoa</taxon>
        <taxon>Hexacorallia</taxon>
        <taxon>Scleractinia</taxon>
        <taxon>Astrocoeniina</taxon>
        <taxon>Pocilloporidae</taxon>
        <taxon>Stylophora</taxon>
    </lineage>
</organism>
<evidence type="ECO:0000256" key="7">
    <source>
        <dbReference type="ARBA" id="ARBA00024484"/>
    </source>
</evidence>
<accession>A0A2B4SW88</accession>
<keyword evidence="4 13" id="KW-0276">Fatty acid metabolism</keyword>
<dbReference type="PANTHER" id="PTHR43272">
    <property type="entry name" value="LONG-CHAIN-FATTY-ACID--COA LIGASE"/>
    <property type="match status" value="1"/>
</dbReference>
<evidence type="ECO:0000256" key="6">
    <source>
        <dbReference type="ARBA" id="ARBA00024469"/>
    </source>
</evidence>
<comment type="catalytic activity">
    <reaction evidence="11">
        <text>(E)-hexadec-2-enoate + ATP + CoA = (2E)-hexadecenoyl-CoA + AMP + diphosphate</text>
        <dbReference type="Rhea" id="RHEA:36139"/>
        <dbReference type="ChEBI" id="CHEBI:30616"/>
        <dbReference type="ChEBI" id="CHEBI:33019"/>
        <dbReference type="ChEBI" id="CHEBI:57287"/>
        <dbReference type="ChEBI" id="CHEBI:61526"/>
        <dbReference type="ChEBI" id="CHEBI:72745"/>
        <dbReference type="ChEBI" id="CHEBI:456215"/>
    </reaction>
    <physiologicalReaction direction="left-to-right" evidence="11">
        <dbReference type="Rhea" id="RHEA:36140"/>
    </physiologicalReaction>
</comment>
<comment type="caution">
    <text evidence="15">The sequence shown here is derived from an EMBL/GenBank/DDBJ whole genome shotgun (WGS) entry which is preliminary data.</text>
</comment>
<reference evidence="16" key="1">
    <citation type="journal article" date="2017" name="bioRxiv">
        <title>Comparative analysis of the genomes of Stylophora pistillata and Acropora digitifera provides evidence for extensive differences between species of corals.</title>
        <authorList>
            <person name="Voolstra C.R."/>
            <person name="Li Y."/>
            <person name="Liew Y.J."/>
            <person name="Baumgarten S."/>
            <person name="Zoccola D."/>
            <person name="Flot J.-F."/>
            <person name="Tambutte S."/>
            <person name="Allemand D."/>
            <person name="Aranda M."/>
        </authorList>
    </citation>
    <scope>NUCLEOTIDE SEQUENCE [LARGE SCALE GENOMIC DNA]</scope>
</reference>
<dbReference type="Pfam" id="PF00501">
    <property type="entry name" value="AMP-binding"/>
    <property type="match status" value="1"/>
</dbReference>
<evidence type="ECO:0000256" key="11">
    <source>
        <dbReference type="ARBA" id="ARBA00024565"/>
    </source>
</evidence>
<evidence type="ECO:0000256" key="5">
    <source>
        <dbReference type="ARBA" id="ARBA00022840"/>
    </source>
</evidence>
<dbReference type="PROSITE" id="PS00455">
    <property type="entry name" value="AMP_BINDING"/>
    <property type="match status" value="1"/>
</dbReference>
<evidence type="ECO:0000256" key="9">
    <source>
        <dbReference type="ARBA" id="ARBA00024532"/>
    </source>
</evidence>
<keyword evidence="5 13" id="KW-0067">ATP-binding</keyword>
<evidence type="ECO:0000256" key="8">
    <source>
        <dbReference type="ARBA" id="ARBA00024495"/>
    </source>
</evidence>
<dbReference type="GO" id="GO:0047676">
    <property type="term" value="F:arachidonate-CoA ligase activity"/>
    <property type="evidence" value="ECO:0007669"/>
    <property type="project" value="UniProtKB-EC"/>
</dbReference>
<gene>
    <name evidence="15" type="primary">ACSL1</name>
    <name evidence="15" type="ORF">AWC38_SpisGene2263</name>
</gene>
<dbReference type="CDD" id="cd05927">
    <property type="entry name" value="LC-FACS_euk"/>
    <property type="match status" value="1"/>
</dbReference>
<keyword evidence="2 13" id="KW-0436">Ligase</keyword>
<comment type="similarity">
    <text evidence="1 13">Belongs to the ATP-dependent AMP-binding enzyme family.</text>
</comment>
<evidence type="ECO:0000256" key="2">
    <source>
        <dbReference type="ARBA" id="ARBA00022598"/>
    </source>
</evidence>
<comment type="catalytic activity">
    <reaction evidence="10">
        <text>(5Z,8Z,11Z,14Z)-eicosatetraenoate + ATP + CoA = (5Z,8Z,11Z,14Z)-eicosatetraenoyl-CoA + AMP + diphosphate</text>
        <dbReference type="Rhea" id="RHEA:19713"/>
        <dbReference type="ChEBI" id="CHEBI:30616"/>
        <dbReference type="ChEBI" id="CHEBI:32395"/>
        <dbReference type="ChEBI" id="CHEBI:33019"/>
        <dbReference type="ChEBI" id="CHEBI:57287"/>
        <dbReference type="ChEBI" id="CHEBI:57368"/>
        <dbReference type="ChEBI" id="CHEBI:456215"/>
        <dbReference type="EC" id="6.2.1.15"/>
    </reaction>
    <physiologicalReaction direction="left-to-right" evidence="10">
        <dbReference type="Rhea" id="RHEA:19714"/>
    </physiologicalReaction>
</comment>
<dbReference type="SUPFAM" id="SSF56801">
    <property type="entry name" value="Acetyl-CoA synthetase-like"/>
    <property type="match status" value="1"/>
</dbReference>
<dbReference type="InterPro" id="IPR045311">
    <property type="entry name" value="LC-FACS_euk"/>
</dbReference>
<evidence type="ECO:0000256" key="13">
    <source>
        <dbReference type="RuleBase" id="RU369030"/>
    </source>
</evidence>
<dbReference type="EMBL" id="LSMT01000018">
    <property type="protein sequence ID" value="PFX32832.1"/>
    <property type="molecule type" value="Genomic_DNA"/>
</dbReference>
<evidence type="ECO:0000256" key="3">
    <source>
        <dbReference type="ARBA" id="ARBA00022741"/>
    </source>
</evidence>
<dbReference type="Gene3D" id="3.40.50.12780">
    <property type="entry name" value="N-terminal domain of ligase-like"/>
    <property type="match status" value="1"/>
</dbReference>
<keyword evidence="3 13" id="KW-0547">Nucleotide-binding</keyword>
<proteinExistence type="inferred from homology"/>
<dbReference type="OrthoDB" id="1700726at2759"/>
<evidence type="ECO:0000256" key="4">
    <source>
        <dbReference type="ARBA" id="ARBA00022832"/>
    </source>
</evidence>
<evidence type="ECO:0000256" key="1">
    <source>
        <dbReference type="ARBA" id="ARBA00006432"/>
    </source>
</evidence>
<comment type="catalytic activity">
    <reaction evidence="6">
        <text>5-hydroxy-(6E,8Z,11Z,14Z)-eicosatetraenoate + ATP + CoA = 5-hydroxy-(6E,8Z,11Z,14Z)-eicosatetraenoyl-CoA + AMP + diphosphate</text>
        <dbReference type="Rhea" id="RHEA:52108"/>
        <dbReference type="ChEBI" id="CHEBI:30616"/>
        <dbReference type="ChEBI" id="CHEBI:33019"/>
        <dbReference type="ChEBI" id="CHEBI:57287"/>
        <dbReference type="ChEBI" id="CHEBI:65341"/>
        <dbReference type="ChEBI" id="CHEBI:136407"/>
        <dbReference type="ChEBI" id="CHEBI:456215"/>
    </reaction>
    <physiologicalReaction direction="left-to-right" evidence="6">
        <dbReference type="Rhea" id="RHEA:52109"/>
    </physiologicalReaction>
</comment>
<dbReference type="EC" id="6.2.1.3" evidence="13"/>
<dbReference type="InterPro" id="IPR042099">
    <property type="entry name" value="ANL_N_sf"/>
</dbReference>
<keyword evidence="16" id="KW-1185">Reference proteome</keyword>
<dbReference type="GO" id="GO:0005524">
    <property type="term" value="F:ATP binding"/>
    <property type="evidence" value="ECO:0007669"/>
    <property type="project" value="UniProtKB-KW"/>
</dbReference>
<dbReference type="Gene3D" id="3.30.300.30">
    <property type="match status" value="1"/>
</dbReference>
<dbReference type="InterPro" id="IPR020845">
    <property type="entry name" value="AMP-binding_CS"/>
</dbReference>
<dbReference type="InterPro" id="IPR045851">
    <property type="entry name" value="AMP-bd_C_sf"/>
</dbReference>
<evidence type="ECO:0000256" key="10">
    <source>
        <dbReference type="ARBA" id="ARBA00024548"/>
    </source>
</evidence>
<dbReference type="AlphaFoldDB" id="A0A2B4SW88"/>
<sequence>MADNAAEAALKYLRDPAIAAGLGAMAVASMYYLTSRPTPQPCPVDPEKQSYELPDGDYARMNSLTTELVEKLFEDVSTTHEAFLHGKRLSGDKPCLGYRSSPGGPYVWLTYNEVYERSADAGSGLIEIGSQAVDDEHVFVGVYAPNKIEWVLVEQACNMYSMTIVPLYDTLGPESCVYIINQAKMVTVVCDESKIKVLLEQCDKCPKLKNIVKIGSAVTDEEKEAGEKVGVKITSFKELEEIGKNHRHEEKPPKPDDLAVVCYTSGTTGNPKGAMITHKNAIAMLSGLVDIIEKCGIIVSSEDVHISYLPLAHMYERLAQLMLFTYGGKVGFYGGNARNILEDLQALKPTIFVSVPRVLNRVYDRVMKQVSSGTVKSFLFNLAMRFKKAELERNIVRKDSIWDYLVFNKIQNSLGGRVRFLITGSAPLRDDVMIFLRCALGCQVLEGYGQTETTAAATLQMIGDQTYGHVGPPLPCTKIKLVDVPDMEYYAKDGKGEICFYGPNVFKGYLYDEEKTKEAIDEDGWLHSGDVGEWQPNGTLKLIDRKKHIFKLSQGEYIAPEKVETVYTQCSMVHQVYVHGDSKKSCLVAVVVPEKDPVEKWAEKNGVDGAMDSFCTNEKVNKAILDQMIAEGKKEQLKSFEQVKAISLTPEIFTVENGLLTPTLKFKRPALKKHFLQTFEDLYTTIPE</sequence>
<comment type="catalytic activity">
    <reaction evidence="8">
        <text>12-hydroxy-(5Z,8Z,10E,14Z)-eicosatetraenoate + ATP + CoA = 12-hydroxy-(5Z,8Z,10E,14Z)-eicosatetraenoyl-CoA + AMP + diphosphate</text>
        <dbReference type="Rhea" id="RHEA:52112"/>
        <dbReference type="ChEBI" id="CHEBI:30616"/>
        <dbReference type="ChEBI" id="CHEBI:33019"/>
        <dbReference type="ChEBI" id="CHEBI:57287"/>
        <dbReference type="ChEBI" id="CHEBI:90718"/>
        <dbReference type="ChEBI" id="CHEBI:136408"/>
        <dbReference type="ChEBI" id="CHEBI:456215"/>
    </reaction>
    <physiologicalReaction direction="left-to-right" evidence="8">
        <dbReference type="Rhea" id="RHEA:52113"/>
    </physiologicalReaction>
</comment>
<dbReference type="Proteomes" id="UP000225706">
    <property type="component" value="Unassembled WGS sequence"/>
</dbReference>
<comment type="catalytic activity">
    <reaction evidence="7">
        <text>a long-chain fatty acid + ATP + CoA = a long-chain fatty acyl-CoA + AMP + diphosphate</text>
        <dbReference type="Rhea" id="RHEA:15421"/>
        <dbReference type="ChEBI" id="CHEBI:30616"/>
        <dbReference type="ChEBI" id="CHEBI:33019"/>
        <dbReference type="ChEBI" id="CHEBI:57287"/>
        <dbReference type="ChEBI" id="CHEBI:57560"/>
        <dbReference type="ChEBI" id="CHEBI:83139"/>
        <dbReference type="ChEBI" id="CHEBI:456215"/>
        <dbReference type="EC" id="6.2.1.3"/>
    </reaction>
    <physiologicalReaction direction="left-to-right" evidence="7">
        <dbReference type="Rhea" id="RHEA:15422"/>
    </physiologicalReaction>
</comment>